<sequence>MSVNTVAAPVLHVQHVIEIPFTWAESCIGDEGFKFETWERIEAEGERLCALYALSWDPAGATCVDGIRLIGNSLESVMAAGGALGEFLQNMPGLSFLQFVEDDA</sequence>
<proteinExistence type="predicted"/>
<name>A0ABT0ESL5_9PSED</name>
<gene>
    <name evidence="1" type="ORF">L9059_00080</name>
</gene>
<keyword evidence="2" id="KW-1185">Reference proteome</keyword>
<reference evidence="1 2" key="1">
    <citation type="submission" date="2022-02" db="EMBL/GenBank/DDBJ databases">
        <title>Comparative genomics of the first Antarctic Pseudomonas spp. capable of biotransforming 2,4,6-Trinitrotoluene.</title>
        <authorList>
            <person name="Cabrera M.A."/>
            <person name="Marquez S.L."/>
            <person name="Perez-Donoso J.M."/>
        </authorList>
    </citation>
    <scope>NUCLEOTIDE SEQUENCE [LARGE SCALE GENOMIC DNA]</scope>
    <source>
        <strain evidence="1 2">TNT19</strain>
    </source>
</reference>
<dbReference type="Proteomes" id="UP001299876">
    <property type="component" value="Unassembled WGS sequence"/>
</dbReference>
<protein>
    <submittedName>
        <fullName evidence="1">Uncharacterized protein</fullName>
    </submittedName>
</protein>
<comment type="caution">
    <text evidence="1">The sequence shown here is derived from an EMBL/GenBank/DDBJ whole genome shotgun (WGS) entry which is preliminary data.</text>
</comment>
<organism evidence="1 2">
    <name type="scientific">Pseudomonas violetae</name>
    <dbReference type="NCBI Taxonomy" id="2915813"/>
    <lineage>
        <taxon>Bacteria</taxon>
        <taxon>Pseudomonadati</taxon>
        <taxon>Pseudomonadota</taxon>
        <taxon>Gammaproteobacteria</taxon>
        <taxon>Pseudomonadales</taxon>
        <taxon>Pseudomonadaceae</taxon>
        <taxon>Pseudomonas</taxon>
    </lineage>
</organism>
<evidence type="ECO:0000313" key="2">
    <source>
        <dbReference type="Proteomes" id="UP001299876"/>
    </source>
</evidence>
<dbReference type="EMBL" id="JAKNRW010000001">
    <property type="protein sequence ID" value="MCK1788609.1"/>
    <property type="molecule type" value="Genomic_DNA"/>
</dbReference>
<evidence type="ECO:0000313" key="1">
    <source>
        <dbReference type="EMBL" id="MCK1788609.1"/>
    </source>
</evidence>
<accession>A0ABT0ESL5</accession>
<dbReference type="RefSeq" id="WP_247285343.1">
    <property type="nucleotide sequence ID" value="NZ_JAKNRW010000001.1"/>
</dbReference>